<protein>
    <submittedName>
        <fullName evidence="2">Uncharacterized protein</fullName>
    </submittedName>
</protein>
<sequence length="83" mass="8856">MPATTKFILCVLSTLAISAFAAPTAPTEVKAPVKLPKGMPKMNDHTGVAMNVPHAKRVVCEFAVPGEYPEGGTVPVRRELCHE</sequence>
<evidence type="ECO:0000256" key="1">
    <source>
        <dbReference type="SAM" id="SignalP"/>
    </source>
</evidence>
<dbReference type="OrthoDB" id="10475701at2759"/>
<accession>A0A9P3GF75</accession>
<dbReference type="AlphaFoldDB" id="A0A9P3GF75"/>
<organism evidence="2 3">
    <name type="scientific">Phanerochaete sordida</name>
    <dbReference type="NCBI Taxonomy" id="48140"/>
    <lineage>
        <taxon>Eukaryota</taxon>
        <taxon>Fungi</taxon>
        <taxon>Dikarya</taxon>
        <taxon>Basidiomycota</taxon>
        <taxon>Agaricomycotina</taxon>
        <taxon>Agaricomycetes</taxon>
        <taxon>Polyporales</taxon>
        <taxon>Phanerochaetaceae</taxon>
        <taxon>Phanerochaete</taxon>
    </lineage>
</organism>
<keyword evidence="1" id="KW-0732">Signal</keyword>
<evidence type="ECO:0000313" key="2">
    <source>
        <dbReference type="EMBL" id="GJE93661.1"/>
    </source>
</evidence>
<dbReference type="Proteomes" id="UP000703269">
    <property type="component" value="Unassembled WGS sequence"/>
</dbReference>
<evidence type="ECO:0000313" key="3">
    <source>
        <dbReference type="Proteomes" id="UP000703269"/>
    </source>
</evidence>
<name>A0A9P3GF75_9APHY</name>
<gene>
    <name evidence="2" type="ORF">PsYK624_098210</name>
</gene>
<dbReference type="EMBL" id="BPQB01000034">
    <property type="protein sequence ID" value="GJE93661.1"/>
    <property type="molecule type" value="Genomic_DNA"/>
</dbReference>
<feature type="chain" id="PRO_5040351957" evidence="1">
    <location>
        <begin position="22"/>
        <end position="83"/>
    </location>
</feature>
<keyword evidence="3" id="KW-1185">Reference proteome</keyword>
<feature type="signal peptide" evidence="1">
    <location>
        <begin position="1"/>
        <end position="21"/>
    </location>
</feature>
<reference evidence="2 3" key="1">
    <citation type="submission" date="2021-08" db="EMBL/GenBank/DDBJ databases">
        <title>Draft Genome Sequence of Phanerochaete sordida strain YK-624.</title>
        <authorList>
            <person name="Mori T."/>
            <person name="Dohra H."/>
            <person name="Suzuki T."/>
            <person name="Kawagishi H."/>
            <person name="Hirai H."/>
        </authorList>
    </citation>
    <scope>NUCLEOTIDE SEQUENCE [LARGE SCALE GENOMIC DNA]</scope>
    <source>
        <strain evidence="2 3">YK-624</strain>
    </source>
</reference>
<comment type="caution">
    <text evidence="2">The sequence shown here is derived from an EMBL/GenBank/DDBJ whole genome shotgun (WGS) entry which is preliminary data.</text>
</comment>
<proteinExistence type="predicted"/>